<dbReference type="OrthoDB" id="1661883at2759"/>
<evidence type="ECO:0000313" key="5">
    <source>
        <dbReference type="Proteomes" id="UP000275846"/>
    </source>
</evidence>
<gene>
    <name evidence="4" type="ORF">SSLN_LOCUS10762</name>
</gene>
<feature type="repeat" description="ANK" evidence="3">
    <location>
        <begin position="350"/>
        <end position="382"/>
    </location>
</feature>
<accession>A0A3P7EBP0</accession>
<feature type="repeat" description="ANK" evidence="3">
    <location>
        <begin position="479"/>
        <end position="511"/>
    </location>
</feature>
<evidence type="ECO:0008006" key="6">
    <source>
        <dbReference type="Google" id="ProtNLM"/>
    </source>
</evidence>
<dbReference type="PANTHER" id="PTHR24198:SF165">
    <property type="entry name" value="ANKYRIN REPEAT-CONTAINING PROTEIN-RELATED"/>
    <property type="match status" value="1"/>
</dbReference>
<dbReference type="GO" id="GO:0005737">
    <property type="term" value="C:cytoplasm"/>
    <property type="evidence" value="ECO:0007669"/>
    <property type="project" value="TreeGrafter"/>
</dbReference>
<protein>
    <recommendedName>
        <fullName evidence="6">ANK_REP_REGION domain-containing protein</fullName>
    </recommendedName>
</protein>
<organism evidence="4 5">
    <name type="scientific">Schistocephalus solidus</name>
    <name type="common">Tapeworm</name>
    <dbReference type="NCBI Taxonomy" id="70667"/>
    <lineage>
        <taxon>Eukaryota</taxon>
        <taxon>Metazoa</taxon>
        <taxon>Spiralia</taxon>
        <taxon>Lophotrochozoa</taxon>
        <taxon>Platyhelminthes</taxon>
        <taxon>Cestoda</taxon>
        <taxon>Eucestoda</taxon>
        <taxon>Diphyllobothriidea</taxon>
        <taxon>Diphyllobothriidae</taxon>
        <taxon>Schistocephalus</taxon>
    </lineage>
</organism>
<keyword evidence="2 3" id="KW-0040">ANK repeat</keyword>
<dbReference type="Gene3D" id="1.25.40.20">
    <property type="entry name" value="Ankyrin repeat-containing domain"/>
    <property type="match status" value="3"/>
</dbReference>
<dbReference type="PROSITE" id="PS50088">
    <property type="entry name" value="ANK_REPEAT"/>
    <property type="match status" value="6"/>
</dbReference>
<dbReference type="InterPro" id="IPR036770">
    <property type="entry name" value="Ankyrin_rpt-contain_sf"/>
</dbReference>
<dbReference type="AlphaFoldDB" id="A0A3P7EBP0"/>
<feature type="repeat" description="ANK" evidence="3">
    <location>
        <begin position="77"/>
        <end position="109"/>
    </location>
</feature>
<dbReference type="PROSITE" id="PS50297">
    <property type="entry name" value="ANK_REP_REGION"/>
    <property type="match status" value="3"/>
</dbReference>
<feature type="repeat" description="ANK" evidence="3">
    <location>
        <begin position="301"/>
        <end position="333"/>
    </location>
</feature>
<feature type="repeat" description="ANK" evidence="3">
    <location>
        <begin position="110"/>
        <end position="142"/>
    </location>
</feature>
<reference evidence="4 5" key="1">
    <citation type="submission" date="2018-11" db="EMBL/GenBank/DDBJ databases">
        <authorList>
            <consortium name="Pathogen Informatics"/>
        </authorList>
    </citation>
    <scope>NUCLEOTIDE SEQUENCE [LARGE SCALE GENOMIC DNA]</scope>
    <source>
        <strain evidence="4 5">NST_G2</strain>
    </source>
</reference>
<feature type="repeat" description="ANK" evidence="3">
    <location>
        <begin position="232"/>
        <end position="264"/>
    </location>
</feature>
<evidence type="ECO:0000256" key="1">
    <source>
        <dbReference type="ARBA" id="ARBA00022737"/>
    </source>
</evidence>
<dbReference type="SMART" id="SM00248">
    <property type="entry name" value="ANK"/>
    <property type="match status" value="8"/>
</dbReference>
<proteinExistence type="predicted"/>
<dbReference type="InterPro" id="IPR002110">
    <property type="entry name" value="Ankyrin_rpt"/>
</dbReference>
<dbReference type="STRING" id="70667.A0A3P7EBP0"/>
<dbReference type="SUPFAM" id="SSF48403">
    <property type="entry name" value="Ankyrin repeat"/>
    <property type="match status" value="1"/>
</dbReference>
<dbReference type="Pfam" id="PF12796">
    <property type="entry name" value="Ank_2"/>
    <property type="match status" value="3"/>
</dbReference>
<keyword evidence="5" id="KW-1185">Reference proteome</keyword>
<evidence type="ECO:0000256" key="2">
    <source>
        <dbReference type="ARBA" id="ARBA00023043"/>
    </source>
</evidence>
<sequence length="536" mass="58839">MIWSPSWSIAPTTQGKLQLHTNSHFCLKMGASLEATQTENLNAIHFACRRGDISVLKRLLEWQPEQTGRLLCAACKRGYTPIHLAAKFNHAEMTAILIQQRSPMELRDGTGCTPLLLAIKSCATATAITLIKLGADVHALDGASRNILHLAIVSGALLDEKLWEQLTKYTVVTYDMVSCLSVLSDSCLFKNTDCHIASAVISSIFIPIPPSPTPLCQKHGLFHLLVEEKDEFGCTALHYATKGCRPNLTMSLVDLGANCTAQNNERETPLHLAAHSGCLRTCESLLRTAHGLWAMNTPDARGRLPLHIAALNGHARLVRLLITKGSSFRRFGRPLFCTFFSFLPTKRCQKGGTPLHLAAKTGCLETCRVIHEANSQIIDVKDFRGVSLPLSTGCDDLHILPCLSSAENNQMRAETCRVIDRPSPNNLRDVDPFLLAVMISILVVDFWITASNHSAATGSSYDPLKCRGVLSDIPHLLGHQMTALHYAAKKNHSEVLEYLLQMGAKIEPDYNGIYFVTMALRKGNLKAAHVIAVSSR</sequence>
<keyword evidence="1" id="KW-0677">Repeat</keyword>
<dbReference type="PANTHER" id="PTHR24198">
    <property type="entry name" value="ANKYRIN REPEAT AND PROTEIN KINASE DOMAIN-CONTAINING PROTEIN"/>
    <property type="match status" value="1"/>
</dbReference>
<evidence type="ECO:0000256" key="3">
    <source>
        <dbReference type="PROSITE-ProRule" id="PRU00023"/>
    </source>
</evidence>
<dbReference type="Proteomes" id="UP000275846">
    <property type="component" value="Unassembled WGS sequence"/>
</dbReference>
<dbReference type="Pfam" id="PF00023">
    <property type="entry name" value="Ank"/>
    <property type="match status" value="1"/>
</dbReference>
<evidence type="ECO:0000313" key="4">
    <source>
        <dbReference type="EMBL" id="VDL97147.1"/>
    </source>
</evidence>
<dbReference type="EMBL" id="UYSU01036076">
    <property type="protein sequence ID" value="VDL97147.1"/>
    <property type="molecule type" value="Genomic_DNA"/>
</dbReference>
<name>A0A3P7EBP0_SCHSO</name>